<proteinExistence type="predicted"/>
<evidence type="ECO:0000256" key="1">
    <source>
        <dbReference type="SAM" id="SignalP"/>
    </source>
</evidence>
<reference evidence="2 3" key="1">
    <citation type="submission" date="2016-11" db="EMBL/GenBank/DDBJ databases">
        <authorList>
            <person name="Jaros S."/>
            <person name="Januszkiewicz K."/>
            <person name="Wedrychowicz H."/>
        </authorList>
    </citation>
    <scope>NUCLEOTIDE SEQUENCE [LARGE SCALE GENOMIC DNA]</scope>
    <source>
        <strain evidence="2 3">DSM 6792</strain>
    </source>
</reference>
<evidence type="ECO:0000313" key="2">
    <source>
        <dbReference type="EMBL" id="SHG39348.1"/>
    </source>
</evidence>
<protein>
    <submittedName>
        <fullName evidence="2">Gliding motility-associated C-terminal domain-containing protein</fullName>
    </submittedName>
</protein>
<dbReference type="InterPro" id="IPR026341">
    <property type="entry name" value="T9SS_type_B"/>
</dbReference>
<accession>A0A1M5JFP3</accession>
<name>A0A1M5JFP3_FLAJO</name>
<keyword evidence="1" id="KW-0732">Signal</keyword>
<feature type="chain" id="PRO_5012477334" evidence="1">
    <location>
        <begin position="23"/>
        <end position="781"/>
    </location>
</feature>
<sequence length="781" mass="85208">MNYARSFFIILFLCISSLTMNAQVITIDDTKTPQQLIEDVLVNSSCAAASNSTGKGDTFRPGKQSFAYFNRNGTSFPFEEGIILATSTAQNASGHFVSNPNDGADDSVLWGRDTDLDQTLGINSINTTVLEFDFIANTNSLSFNYIFASNEYQYNFPCTYSDGFAFLIKEEGTADPYKNLAVIPNTNIPVSSVNIHPKIEPGVSVGGISYQGCAASNESYFNGLNTNTSPINFAGQTVVMTAYSTVTAGKKYHVKLVIGDADVRYQTSAIFLEAGSFASKIALGEDRTIANNNPACFGEKITLDSKLSSADYTFKWYKKENPAVNLSTASTYDVTAAGNYVVEATAIGTTCVLSGEIKIDYAPEILSTNTTLLQCDDNTDGISIFNLSKANNIVKNNVTSITNEGYYVTLADAQTKTNKITTPNNYTNTANNQVVYARLENQFECFKIAEVTLQIAATSIADPAPISTCDGDETQDGLYQFDLNAEVTPKITAGLSSGLTVNYYLTANDALTETNPQLNIFKNTTPNNQTIYARVVNGPDCYDVVPVPLVVNTFDPPNFENESKFLCKNDQIPLTVAAGFSSYLWSNGETSNSTIISAPGDYSVTVKDANGCEKTKNFKIILSEPAAITNAAVKDFSGNDNSVLIEYTGTGNYEFSLDGLTFQDNPLFTAVATGTYNAIARDKNGCGLSNSFLLYVLDYPRFFTPNGDSYNDLWVIEDSNVLPNYTIHIFDRYGKFLKEMNQNSPGWNGLFNGQQLPSDDYWFTLTFADGRNVKGHFSLKR</sequence>
<dbReference type="NCBIfam" id="NF038133">
    <property type="entry name" value="choice_anch_L"/>
    <property type="match status" value="1"/>
</dbReference>
<dbReference type="EMBL" id="FQWH01000002">
    <property type="protein sequence ID" value="SHG39348.1"/>
    <property type="molecule type" value="Genomic_DNA"/>
</dbReference>
<dbReference type="Pfam" id="PF13585">
    <property type="entry name" value="CHU_C"/>
    <property type="match status" value="1"/>
</dbReference>
<evidence type="ECO:0000313" key="3">
    <source>
        <dbReference type="Proteomes" id="UP000184112"/>
    </source>
</evidence>
<dbReference type="NCBIfam" id="TIGR04131">
    <property type="entry name" value="Bac_Flav_CTERM"/>
    <property type="match status" value="1"/>
</dbReference>
<dbReference type="Gene3D" id="2.60.40.740">
    <property type="match status" value="1"/>
</dbReference>
<dbReference type="AlphaFoldDB" id="A0A1M5JFP3"/>
<feature type="signal peptide" evidence="1">
    <location>
        <begin position="1"/>
        <end position="22"/>
    </location>
</feature>
<dbReference type="InterPro" id="IPR049804">
    <property type="entry name" value="Choice_anch_L"/>
</dbReference>
<organism evidence="2 3">
    <name type="scientific">Flavobacterium johnsoniae</name>
    <name type="common">Cytophaga johnsonae</name>
    <dbReference type="NCBI Taxonomy" id="986"/>
    <lineage>
        <taxon>Bacteria</taxon>
        <taxon>Pseudomonadati</taxon>
        <taxon>Bacteroidota</taxon>
        <taxon>Flavobacteriia</taxon>
        <taxon>Flavobacteriales</taxon>
        <taxon>Flavobacteriaceae</taxon>
        <taxon>Flavobacterium</taxon>
    </lineage>
</organism>
<dbReference type="Proteomes" id="UP000184112">
    <property type="component" value="Unassembled WGS sequence"/>
</dbReference>
<gene>
    <name evidence="2" type="ORF">SAMN05444388_102510</name>
</gene>